<dbReference type="GO" id="GO:0007608">
    <property type="term" value="P:sensory perception of smell"/>
    <property type="evidence" value="ECO:0007669"/>
    <property type="project" value="TreeGrafter"/>
</dbReference>
<gene>
    <name evidence="7" type="ORF">HERILL_LOCUS3084</name>
</gene>
<keyword evidence="5" id="KW-1015">Disulfide bond</keyword>
<dbReference type="SUPFAM" id="SSF47565">
    <property type="entry name" value="Insect pheromone/odorant-binding proteins"/>
    <property type="match status" value="1"/>
</dbReference>
<dbReference type="OMA" id="INDGCAD"/>
<reference evidence="7 8" key="1">
    <citation type="submission" date="2020-11" db="EMBL/GenBank/DDBJ databases">
        <authorList>
            <person name="Wallbank WR R."/>
            <person name="Pardo Diaz C."/>
            <person name="Kozak K."/>
            <person name="Martin S."/>
            <person name="Jiggins C."/>
            <person name="Moest M."/>
            <person name="Warren A I."/>
            <person name="Generalovic N T."/>
            <person name="Byers J.R.P. K."/>
            <person name="Montejo-Kovacevich G."/>
            <person name="Yen C E."/>
        </authorList>
    </citation>
    <scope>NUCLEOTIDE SEQUENCE [LARGE SCALE GENOMIC DNA]</scope>
</reference>
<dbReference type="PANTHER" id="PTHR11857">
    <property type="entry name" value="ODORANT BINDING PROTEIN-RELATED"/>
    <property type="match status" value="1"/>
</dbReference>
<evidence type="ECO:0000256" key="3">
    <source>
        <dbReference type="ARBA" id="ARBA00022525"/>
    </source>
</evidence>
<dbReference type="GO" id="GO:0005549">
    <property type="term" value="F:odorant binding"/>
    <property type="evidence" value="ECO:0007669"/>
    <property type="project" value="InterPro"/>
</dbReference>
<comment type="similarity">
    <text evidence="2">Belongs to the PBP/GOBP family.</text>
</comment>
<evidence type="ECO:0000256" key="2">
    <source>
        <dbReference type="ARBA" id="ARBA00008098"/>
    </source>
</evidence>
<keyword evidence="4 6" id="KW-0732">Signal</keyword>
<dbReference type="Proteomes" id="UP000594454">
    <property type="component" value="Chromosome 1"/>
</dbReference>
<dbReference type="GO" id="GO:0005615">
    <property type="term" value="C:extracellular space"/>
    <property type="evidence" value="ECO:0007669"/>
    <property type="project" value="TreeGrafter"/>
</dbReference>
<dbReference type="Gene3D" id="1.10.238.20">
    <property type="entry name" value="Pheromone/general odorant binding protein domain"/>
    <property type="match status" value="1"/>
</dbReference>
<evidence type="ECO:0000256" key="1">
    <source>
        <dbReference type="ARBA" id="ARBA00004613"/>
    </source>
</evidence>
<evidence type="ECO:0000256" key="4">
    <source>
        <dbReference type="ARBA" id="ARBA00022729"/>
    </source>
</evidence>
<dbReference type="CDD" id="cd23992">
    <property type="entry name" value="PBP_GOBP"/>
    <property type="match status" value="1"/>
</dbReference>
<dbReference type="SMART" id="SM00708">
    <property type="entry name" value="PhBP"/>
    <property type="match status" value="1"/>
</dbReference>
<keyword evidence="3" id="KW-0964">Secreted</keyword>
<keyword evidence="8" id="KW-1185">Reference proteome</keyword>
<proteinExistence type="inferred from homology"/>
<dbReference type="AlphaFoldDB" id="A0A7R8UH33"/>
<accession>A0A7R8UH33</accession>
<dbReference type="PANTHER" id="PTHR11857:SF46">
    <property type="entry name" value="GENERAL ODORANT-BINDING PROTEIN 99A-RELATED"/>
    <property type="match status" value="1"/>
</dbReference>
<sequence>MKLLIVLCAIIAIVAADWEPHSREEFSKHREECIKEGKLSEEAAEKIRKHNYPDDEDTNCFIRCMGVKAGTWDDSKGYDVDRVYETFKVNNMEASKDDLKKCFHQLMDVSNCAWAANNMKCLWEHKYVVKKEAA</sequence>
<protein>
    <submittedName>
        <fullName evidence="7">Uncharacterized protein</fullName>
    </submittedName>
</protein>
<evidence type="ECO:0000256" key="5">
    <source>
        <dbReference type="ARBA" id="ARBA00023157"/>
    </source>
</evidence>
<organism evidence="7 8">
    <name type="scientific">Hermetia illucens</name>
    <name type="common">Black soldier fly</name>
    <dbReference type="NCBI Taxonomy" id="343691"/>
    <lineage>
        <taxon>Eukaryota</taxon>
        <taxon>Metazoa</taxon>
        <taxon>Ecdysozoa</taxon>
        <taxon>Arthropoda</taxon>
        <taxon>Hexapoda</taxon>
        <taxon>Insecta</taxon>
        <taxon>Pterygota</taxon>
        <taxon>Neoptera</taxon>
        <taxon>Endopterygota</taxon>
        <taxon>Diptera</taxon>
        <taxon>Brachycera</taxon>
        <taxon>Stratiomyomorpha</taxon>
        <taxon>Stratiomyidae</taxon>
        <taxon>Hermetiinae</taxon>
        <taxon>Hermetia</taxon>
    </lineage>
</organism>
<feature type="signal peptide" evidence="6">
    <location>
        <begin position="1"/>
        <end position="16"/>
    </location>
</feature>
<dbReference type="InterPro" id="IPR036728">
    <property type="entry name" value="PBP_GOBP_sf"/>
</dbReference>
<evidence type="ECO:0000313" key="7">
    <source>
        <dbReference type="EMBL" id="CAD7079897.1"/>
    </source>
</evidence>
<evidence type="ECO:0000256" key="6">
    <source>
        <dbReference type="SAM" id="SignalP"/>
    </source>
</evidence>
<dbReference type="EMBL" id="LR899009">
    <property type="protein sequence ID" value="CAD7079897.1"/>
    <property type="molecule type" value="Genomic_DNA"/>
</dbReference>
<evidence type="ECO:0000313" key="8">
    <source>
        <dbReference type="Proteomes" id="UP000594454"/>
    </source>
</evidence>
<dbReference type="Pfam" id="PF01395">
    <property type="entry name" value="PBP_GOBP"/>
    <property type="match status" value="1"/>
</dbReference>
<comment type="subcellular location">
    <subcellularLocation>
        <location evidence="1">Secreted</location>
    </subcellularLocation>
</comment>
<feature type="chain" id="PRO_5031443934" evidence="6">
    <location>
        <begin position="17"/>
        <end position="134"/>
    </location>
</feature>
<name>A0A7R8UH33_HERIL</name>
<dbReference type="InParanoid" id="A0A7R8UH33"/>
<dbReference type="InterPro" id="IPR006170">
    <property type="entry name" value="PBP/GOBP"/>
</dbReference>